<dbReference type="InterPro" id="IPR003439">
    <property type="entry name" value="ABC_transporter-like_ATP-bd"/>
</dbReference>
<dbReference type="SUPFAM" id="SSF52540">
    <property type="entry name" value="P-loop containing nucleoside triphosphate hydrolases"/>
    <property type="match status" value="1"/>
</dbReference>
<protein>
    <submittedName>
        <fullName evidence="5">ABC transporter ATP-binding protein</fullName>
    </submittedName>
</protein>
<name>A0ABY5PAQ6_9ACTN</name>
<dbReference type="PROSITE" id="PS50893">
    <property type="entry name" value="ABC_TRANSPORTER_2"/>
    <property type="match status" value="1"/>
</dbReference>
<dbReference type="InterPro" id="IPR027417">
    <property type="entry name" value="P-loop_NTPase"/>
</dbReference>
<dbReference type="PROSITE" id="PS00211">
    <property type="entry name" value="ABC_TRANSPORTER_1"/>
    <property type="match status" value="1"/>
</dbReference>
<evidence type="ECO:0000256" key="1">
    <source>
        <dbReference type="ARBA" id="ARBA00022448"/>
    </source>
</evidence>
<dbReference type="EMBL" id="CP088295">
    <property type="protein sequence ID" value="UUY01535.1"/>
    <property type="molecule type" value="Genomic_DNA"/>
</dbReference>
<proteinExistence type="predicted"/>
<dbReference type="SMART" id="SM00382">
    <property type="entry name" value="AAA"/>
    <property type="match status" value="1"/>
</dbReference>
<organism evidence="5 6">
    <name type="scientific">Svornostia abyssi</name>
    <dbReference type="NCBI Taxonomy" id="2898438"/>
    <lineage>
        <taxon>Bacteria</taxon>
        <taxon>Bacillati</taxon>
        <taxon>Actinomycetota</taxon>
        <taxon>Thermoleophilia</taxon>
        <taxon>Solirubrobacterales</taxon>
        <taxon>Baekduiaceae</taxon>
        <taxon>Svornostia</taxon>
    </lineage>
</organism>
<feature type="domain" description="ABC transporter" evidence="4">
    <location>
        <begin position="6"/>
        <end position="233"/>
    </location>
</feature>
<keyword evidence="1" id="KW-0813">Transport</keyword>
<dbReference type="PANTHER" id="PTHR42788">
    <property type="entry name" value="TAURINE IMPORT ATP-BINDING PROTEIN-RELATED"/>
    <property type="match status" value="1"/>
</dbReference>
<dbReference type="RefSeq" id="WP_353862091.1">
    <property type="nucleotide sequence ID" value="NZ_CP088295.1"/>
</dbReference>
<gene>
    <name evidence="5" type="ORF">LRS13_12400</name>
</gene>
<evidence type="ECO:0000259" key="4">
    <source>
        <dbReference type="PROSITE" id="PS50893"/>
    </source>
</evidence>
<accession>A0ABY5PAQ6</accession>
<dbReference type="CDD" id="cd03293">
    <property type="entry name" value="ABC_NrtD_SsuB_transporters"/>
    <property type="match status" value="1"/>
</dbReference>
<dbReference type="Proteomes" id="UP001058860">
    <property type="component" value="Chromosome"/>
</dbReference>
<dbReference type="InterPro" id="IPR003593">
    <property type="entry name" value="AAA+_ATPase"/>
</dbReference>
<dbReference type="Pfam" id="PF00005">
    <property type="entry name" value="ABC_tran"/>
    <property type="match status" value="1"/>
</dbReference>
<evidence type="ECO:0000313" key="5">
    <source>
        <dbReference type="EMBL" id="UUY01535.1"/>
    </source>
</evidence>
<keyword evidence="2" id="KW-0547">Nucleotide-binding</keyword>
<keyword evidence="3 5" id="KW-0067">ATP-binding</keyword>
<keyword evidence="6" id="KW-1185">Reference proteome</keyword>
<sequence length="253" mass="27020">MSPAALTITEATVDFGAGPVLDQVSLDVAAGEFVCVVGASGSGKTTLLNAIAGLVELDGGTVAVDGRRVTGPGPDRAVVFQDDAVFPWLSVARNAAFGLETQGVGKAERRTRVTDVLATVGLTGSEERWPRELSGGMRKRVDLARALAVRPPVLLMDEPYGALDMLTKERLQADLDRIVSHEGMTVVFITHDLEEAVFLADRVIVLASHPGRVAAEIRVPFARPRDPELRLTPDFQAVRGEVLHHLQAVETTA</sequence>
<dbReference type="GO" id="GO:0005524">
    <property type="term" value="F:ATP binding"/>
    <property type="evidence" value="ECO:0007669"/>
    <property type="project" value="UniProtKB-KW"/>
</dbReference>
<evidence type="ECO:0000256" key="3">
    <source>
        <dbReference type="ARBA" id="ARBA00022840"/>
    </source>
</evidence>
<dbReference type="Gene3D" id="3.40.50.300">
    <property type="entry name" value="P-loop containing nucleotide triphosphate hydrolases"/>
    <property type="match status" value="1"/>
</dbReference>
<evidence type="ECO:0000313" key="6">
    <source>
        <dbReference type="Proteomes" id="UP001058860"/>
    </source>
</evidence>
<dbReference type="InterPro" id="IPR017871">
    <property type="entry name" value="ABC_transporter-like_CS"/>
</dbReference>
<dbReference type="PANTHER" id="PTHR42788:SF13">
    <property type="entry name" value="ALIPHATIC SULFONATES IMPORT ATP-BINDING PROTEIN SSUB"/>
    <property type="match status" value="1"/>
</dbReference>
<evidence type="ECO:0000256" key="2">
    <source>
        <dbReference type="ARBA" id="ARBA00022741"/>
    </source>
</evidence>
<dbReference type="InterPro" id="IPR050166">
    <property type="entry name" value="ABC_transporter_ATP-bind"/>
</dbReference>
<reference evidence="6" key="1">
    <citation type="submission" date="2021-11" db="EMBL/GenBank/DDBJ databases">
        <title>Cultivation dependent microbiological survey of springs from the worlds oldest radium mine currently devoted to the extraction of radon-saturated water.</title>
        <authorList>
            <person name="Kapinusova G."/>
            <person name="Smrhova T."/>
            <person name="Strejcek M."/>
            <person name="Suman J."/>
            <person name="Jani K."/>
            <person name="Pajer P."/>
            <person name="Uhlik O."/>
        </authorList>
    </citation>
    <scope>NUCLEOTIDE SEQUENCE [LARGE SCALE GENOMIC DNA]</scope>
    <source>
        <strain evidence="6">J379</strain>
    </source>
</reference>